<sequence>MDFLYVICGDGPCSDWGRLSIGQMIFQGVDVIRKMWPEDCVDSDSFAGLEIWGGVQNFLSHNYRSALKEKYAEYQQQHNAHEWKTQVSEIIDFLIADKRGLSKSIWPVWQERVRRALSEQCPEVHIPLLPL</sequence>
<organism evidence="1 2">
    <name type="scientific">Candidatus Zambryskibacteria bacterium RIFCSPHIGHO2_02_FULL_43_37</name>
    <dbReference type="NCBI Taxonomy" id="1802749"/>
    <lineage>
        <taxon>Bacteria</taxon>
        <taxon>Candidatus Zambryskiibacteriota</taxon>
    </lineage>
</organism>
<proteinExistence type="predicted"/>
<dbReference type="Proteomes" id="UP000177279">
    <property type="component" value="Unassembled WGS sequence"/>
</dbReference>
<evidence type="ECO:0000313" key="2">
    <source>
        <dbReference type="Proteomes" id="UP000177279"/>
    </source>
</evidence>
<comment type="caution">
    <text evidence="1">The sequence shown here is derived from an EMBL/GenBank/DDBJ whole genome shotgun (WGS) entry which is preliminary data.</text>
</comment>
<name>A0A1G2TGU4_9BACT</name>
<gene>
    <name evidence="1" type="ORF">A3D49_00890</name>
</gene>
<accession>A0A1G2TGU4</accession>
<protein>
    <submittedName>
        <fullName evidence="1">Uncharacterized protein</fullName>
    </submittedName>
</protein>
<evidence type="ECO:0000313" key="1">
    <source>
        <dbReference type="EMBL" id="OHA96433.1"/>
    </source>
</evidence>
<reference evidence="1 2" key="1">
    <citation type="journal article" date="2016" name="Nat. Commun.">
        <title>Thousands of microbial genomes shed light on interconnected biogeochemical processes in an aquifer system.</title>
        <authorList>
            <person name="Anantharaman K."/>
            <person name="Brown C.T."/>
            <person name="Hug L.A."/>
            <person name="Sharon I."/>
            <person name="Castelle C.J."/>
            <person name="Probst A.J."/>
            <person name="Thomas B.C."/>
            <person name="Singh A."/>
            <person name="Wilkins M.J."/>
            <person name="Karaoz U."/>
            <person name="Brodie E.L."/>
            <person name="Williams K.H."/>
            <person name="Hubbard S.S."/>
            <person name="Banfield J.F."/>
        </authorList>
    </citation>
    <scope>NUCLEOTIDE SEQUENCE [LARGE SCALE GENOMIC DNA]</scope>
</reference>
<dbReference type="EMBL" id="MHVS01000005">
    <property type="protein sequence ID" value="OHA96433.1"/>
    <property type="molecule type" value="Genomic_DNA"/>
</dbReference>
<dbReference type="AlphaFoldDB" id="A0A1G2TGU4"/>